<dbReference type="EMBL" id="KB300344">
    <property type="protein sequence ID" value="ELU06842.1"/>
    <property type="molecule type" value="Genomic_DNA"/>
</dbReference>
<name>R7USE0_CAPTE</name>
<dbReference type="GO" id="GO:0070274">
    <property type="term" value="C:RES complex"/>
    <property type="evidence" value="ECO:0007669"/>
    <property type="project" value="TreeGrafter"/>
</dbReference>
<evidence type="ECO:0000313" key="6">
    <source>
        <dbReference type="Proteomes" id="UP000014760"/>
    </source>
</evidence>
<dbReference type="FunCoup" id="R7USE0">
    <property type="interactions" value="133"/>
</dbReference>
<dbReference type="GO" id="GO:0003723">
    <property type="term" value="F:RNA binding"/>
    <property type="evidence" value="ECO:0007669"/>
    <property type="project" value="TreeGrafter"/>
</dbReference>
<feature type="region of interest" description="Disordered" evidence="3">
    <location>
        <begin position="19"/>
        <end position="38"/>
    </location>
</feature>
<accession>R7USE0</accession>
<protein>
    <recommendedName>
        <fullName evidence="2">BUD13 homolog</fullName>
    </recommendedName>
</protein>
<dbReference type="InterPro" id="IPR018609">
    <property type="entry name" value="Bud13"/>
</dbReference>
<dbReference type="AlphaFoldDB" id="R7USE0"/>
<dbReference type="Proteomes" id="UP000014760">
    <property type="component" value="Unassembled WGS sequence"/>
</dbReference>
<dbReference type="GO" id="GO:0000398">
    <property type="term" value="P:mRNA splicing, via spliceosome"/>
    <property type="evidence" value="ECO:0007669"/>
    <property type="project" value="TreeGrafter"/>
</dbReference>
<keyword evidence="6" id="KW-1185">Reference proteome</keyword>
<gene>
    <name evidence="4" type="ORF">CAPTEDRAFT_228530</name>
</gene>
<dbReference type="OMA" id="FEAEFQF"/>
<feature type="compositionally biased region" description="Basic and acidic residues" evidence="3">
    <location>
        <begin position="374"/>
        <end position="385"/>
    </location>
</feature>
<dbReference type="EMBL" id="AMQN01007280">
    <property type="status" value="NOT_ANNOTATED_CDS"/>
    <property type="molecule type" value="Genomic_DNA"/>
</dbReference>
<organism evidence="4">
    <name type="scientific">Capitella teleta</name>
    <name type="common">Polychaete worm</name>
    <dbReference type="NCBI Taxonomy" id="283909"/>
    <lineage>
        <taxon>Eukaryota</taxon>
        <taxon>Metazoa</taxon>
        <taxon>Spiralia</taxon>
        <taxon>Lophotrochozoa</taxon>
        <taxon>Annelida</taxon>
        <taxon>Polychaeta</taxon>
        <taxon>Sedentaria</taxon>
        <taxon>Scolecida</taxon>
        <taxon>Capitellidae</taxon>
        <taxon>Capitella</taxon>
    </lineage>
</organism>
<feature type="non-terminal residue" evidence="4">
    <location>
        <position position="1"/>
    </location>
</feature>
<dbReference type="GO" id="GO:0005684">
    <property type="term" value="C:U2-type spliceosomal complex"/>
    <property type="evidence" value="ECO:0007669"/>
    <property type="project" value="TreeGrafter"/>
</dbReference>
<reference evidence="4 6" key="2">
    <citation type="journal article" date="2013" name="Nature">
        <title>Insights into bilaterian evolution from three spiralian genomes.</title>
        <authorList>
            <person name="Simakov O."/>
            <person name="Marletaz F."/>
            <person name="Cho S.J."/>
            <person name="Edsinger-Gonzales E."/>
            <person name="Havlak P."/>
            <person name="Hellsten U."/>
            <person name="Kuo D.H."/>
            <person name="Larsson T."/>
            <person name="Lv J."/>
            <person name="Arendt D."/>
            <person name="Savage R."/>
            <person name="Osoegawa K."/>
            <person name="de Jong P."/>
            <person name="Grimwood J."/>
            <person name="Chapman J.A."/>
            <person name="Shapiro H."/>
            <person name="Aerts A."/>
            <person name="Otillar R.P."/>
            <person name="Terry A.Y."/>
            <person name="Boore J.L."/>
            <person name="Grigoriev I.V."/>
            <person name="Lindberg D.R."/>
            <person name="Seaver E.C."/>
            <person name="Weisblat D.A."/>
            <person name="Putnam N.H."/>
            <person name="Rokhsar D.S."/>
        </authorList>
    </citation>
    <scope>NUCLEOTIDE SEQUENCE</scope>
    <source>
        <strain evidence="4 6">I ESC-2004</strain>
    </source>
</reference>
<feature type="region of interest" description="Disordered" evidence="3">
    <location>
        <begin position="56"/>
        <end position="234"/>
    </location>
</feature>
<dbReference type="HOGENOM" id="CLU_024195_3_0_1"/>
<evidence type="ECO:0000256" key="3">
    <source>
        <dbReference type="SAM" id="MobiDB-lite"/>
    </source>
</evidence>
<reference evidence="5" key="3">
    <citation type="submission" date="2015-06" db="UniProtKB">
        <authorList>
            <consortium name="EnsemblMetazoa"/>
        </authorList>
    </citation>
    <scope>IDENTIFICATION</scope>
</reference>
<dbReference type="OrthoDB" id="6022at2759"/>
<proteinExistence type="inferred from homology"/>
<dbReference type="STRING" id="283909.R7USE0"/>
<dbReference type="PANTHER" id="PTHR31809">
    <property type="entry name" value="BUD13 HOMOLOG"/>
    <property type="match status" value="1"/>
</dbReference>
<comment type="similarity">
    <text evidence="1">Belongs to the CWC26 family.</text>
</comment>
<feature type="region of interest" description="Disordered" evidence="3">
    <location>
        <begin position="365"/>
        <end position="394"/>
    </location>
</feature>
<dbReference type="Pfam" id="PF09736">
    <property type="entry name" value="Bud13"/>
    <property type="match status" value="1"/>
</dbReference>
<feature type="compositionally biased region" description="Basic and acidic residues" evidence="3">
    <location>
        <begin position="205"/>
        <end position="229"/>
    </location>
</feature>
<dbReference type="PANTHER" id="PTHR31809:SF0">
    <property type="entry name" value="BUD13 HOMOLOG"/>
    <property type="match status" value="1"/>
</dbReference>
<feature type="compositionally biased region" description="Acidic residues" evidence="3">
    <location>
        <begin position="58"/>
        <end position="75"/>
    </location>
</feature>
<sequence>MTSISKEEYLKRYLSGSDVNKKGKKKRKKKPADSFGKSNVKIVDDDVGFDKIDQIVKEEEENDVEDLGLDDDDMGDNAPIVVGRVYKEGEANYQNDKIWKKIVIDDSDSNGDSDQSPVRRKRHDSDQSPPRRGRHDSDSDQSPPRRGRHDSDSDQSPPRKSRHDSDSDQSPPRKRHQSDSDQSPPRRRGHDSDSDQSPPRRKTREKSVPVIKKEKLDIKIKQEKDDRGRSQYTLGGAKAGLQSAKAMKHEAKKLKQKEEDAFAQMDDTILGKGAQTIQRDKSGKKRDMLMEAEMEREKLAKEAAKQAKYKQWGKGLKQAEFQQNALDDALHESSKPLARYKDDQDLDAMLKAQERDGDPMLQFMRKKKAKQKKAKGDPERPRYRGPEGPPNRFGIMPGYRWDGVNRSIGFEAKLFNKRVESSTNKELAYKWSSYDL</sequence>
<dbReference type="EnsemblMetazoa" id="CapteT228530">
    <property type="protein sequence ID" value="CapteP228530"/>
    <property type="gene ID" value="CapteG228530"/>
</dbReference>
<reference evidence="6" key="1">
    <citation type="submission" date="2012-12" db="EMBL/GenBank/DDBJ databases">
        <authorList>
            <person name="Hellsten U."/>
            <person name="Grimwood J."/>
            <person name="Chapman J.A."/>
            <person name="Shapiro H."/>
            <person name="Aerts A."/>
            <person name="Otillar R.P."/>
            <person name="Terry A.Y."/>
            <person name="Boore J.L."/>
            <person name="Simakov O."/>
            <person name="Marletaz F."/>
            <person name="Cho S.-J."/>
            <person name="Edsinger-Gonzales E."/>
            <person name="Havlak P."/>
            <person name="Kuo D.-H."/>
            <person name="Larsson T."/>
            <person name="Lv J."/>
            <person name="Arendt D."/>
            <person name="Savage R."/>
            <person name="Osoegawa K."/>
            <person name="de Jong P."/>
            <person name="Lindberg D.R."/>
            <person name="Seaver E.C."/>
            <person name="Weisblat D.A."/>
            <person name="Putnam N.H."/>
            <person name="Grigoriev I.V."/>
            <person name="Rokhsar D.S."/>
        </authorList>
    </citation>
    <scope>NUCLEOTIDE SEQUENCE</scope>
    <source>
        <strain evidence="6">I ESC-2004</strain>
    </source>
</reference>
<evidence type="ECO:0000313" key="5">
    <source>
        <dbReference type="EnsemblMetazoa" id="CapteP228530"/>
    </source>
</evidence>
<dbReference type="InterPro" id="IPR051112">
    <property type="entry name" value="CWC26_splicing_factor"/>
</dbReference>
<evidence type="ECO:0000256" key="1">
    <source>
        <dbReference type="ARBA" id="ARBA00011069"/>
    </source>
</evidence>
<evidence type="ECO:0000256" key="2">
    <source>
        <dbReference type="ARBA" id="ARBA00014454"/>
    </source>
</evidence>
<evidence type="ECO:0000313" key="4">
    <source>
        <dbReference type="EMBL" id="ELU06842.1"/>
    </source>
</evidence>